<reference evidence="2 3" key="1">
    <citation type="submission" date="2024-06" db="EMBL/GenBank/DDBJ databases">
        <title>The Natural Products Discovery Center: Release of the First 8490 Sequenced Strains for Exploring Actinobacteria Biosynthetic Diversity.</title>
        <authorList>
            <person name="Kalkreuter E."/>
            <person name="Kautsar S.A."/>
            <person name="Yang D."/>
            <person name="Bader C.D."/>
            <person name="Teijaro C.N."/>
            <person name="Fluegel L."/>
            <person name="Davis C.M."/>
            <person name="Simpson J.R."/>
            <person name="Lauterbach L."/>
            <person name="Steele A.D."/>
            <person name="Gui C."/>
            <person name="Meng S."/>
            <person name="Li G."/>
            <person name="Viehrig K."/>
            <person name="Ye F."/>
            <person name="Su P."/>
            <person name="Kiefer A.F."/>
            <person name="Nichols A."/>
            <person name="Cepeda A.J."/>
            <person name="Yan W."/>
            <person name="Fan B."/>
            <person name="Jiang Y."/>
            <person name="Adhikari A."/>
            <person name="Zheng C.-J."/>
            <person name="Schuster L."/>
            <person name="Cowan T.M."/>
            <person name="Smanski M.J."/>
            <person name="Chevrette M.G."/>
            <person name="De Carvalho L.P.S."/>
            <person name="Shen B."/>
        </authorList>
    </citation>
    <scope>NUCLEOTIDE SEQUENCE [LARGE SCALE GENOMIC DNA]</scope>
    <source>
        <strain evidence="2 3">NPDC000634</strain>
    </source>
</reference>
<comment type="caution">
    <text evidence="2">The sequence shown here is derived from an EMBL/GenBank/DDBJ whole genome shotgun (WGS) entry which is preliminary data.</text>
</comment>
<sequence>MPTGPPQWPAGRVRVDCHLHTVASGDAVLTLEELADRARATGLDAVCVTDHNVTHAAAAAAERDLGVRIIVGEEIRTPDGDVIGLFLTERIPYVLPLTEVIGRIRAQGGLVYVPHPYDGIRSSMGRLLPGLCAAGAVDIIEVFNAKIADPALNARAAAIAAAYGLPGGAGSDAHDAPGVGAAYLEMPDFDGPASFLAGLADARVTGEYRDHAPRYPRRAPNEPRP</sequence>
<dbReference type="SMART" id="SM00481">
    <property type="entry name" value="POLIIIAc"/>
    <property type="match status" value="1"/>
</dbReference>
<dbReference type="PANTHER" id="PTHR42924:SF3">
    <property type="entry name" value="POLYMERASE_HISTIDINOL PHOSPHATASE N-TERMINAL DOMAIN-CONTAINING PROTEIN"/>
    <property type="match status" value="1"/>
</dbReference>
<protein>
    <submittedName>
        <fullName evidence="2">PHP-associated domain-containing protein</fullName>
    </submittedName>
</protein>
<gene>
    <name evidence="2" type="ORF">ABT317_25600</name>
</gene>
<evidence type="ECO:0000259" key="1">
    <source>
        <dbReference type="SMART" id="SM00481"/>
    </source>
</evidence>
<feature type="domain" description="Polymerase/histidinol phosphatase N-terminal" evidence="1">
    <location>
        <begin position="15"/>
        <end position="79"/>
    </location>
</feature>
<evidence type="ECO:0000313" key="2">
    <source>
        <dbReference type="EMBL" id="MER6980254.1"/>
    </source>
</evidence>
<dbReference type="Pfam" id="PF02811">
    <property type="entry name" value="PHP"/>
    <property type="match status" value="1"/>
</dbReference>
<organism evidence="2 3">
    <name type="scientific">Streptomyces carpinensis</name>
    <dbReference type="NCBI Taxonomy" id="66369"/>
    <lineage>
        <taxon>Bacteria</taxon>
        <taxon>Bacillati</taxon>
        <taxon>Actinomycetota</taxon>
        <taxon>Actinomycetes</taxon>
        <taxon>Kitasatosporales</taxon>
        <taxon>Streptomycetaceae</taxon>
        <taxon>Streptomyces</taxon>
    </lineage>
</organism>
<dbReference type="CDD" id="cd07432">
    <property type="entry name" value="PHP_HisPPase"/>
    <property type="match status" value="1"/>
</dbReference>
<dbReference type="InterPro" id="IPR004013">
    <property type="entry name" value="PHP_dom"/>
</dbReference>
<dbReference type="InterPro" id="IPR016195">
    <property type="entry name" value="Pol/histidinol_Pase-like"/>
</dbReference>
<dbReference type="PANTHER" id="PTHR42924">
    <property type="entry name" value="EXONUCLEASE"/>
    <property type="match status" value="1"/>
</dbReference>
<keyword evidence="3" id="KW-1185">Reference proteome</keyword>
<dbReference type="InterPro" id="IPR003141">
    <property type="entry name" value="Pol/His_phosphatase_N"/>
</dbReference>
<proteinExistence type="predicted"/>
<dbReference type="InterPro" id="IPR052018">
    <property type="entry name" value="PHP_domain"/>
</dbReference>
<name>A0ABV1W7T2_9ACTN</name>
<dbReference type="SUPFAM" id="SSF89550">
    <property type="entry name" value="PHP domain-like"/>
    <property type="match status" value="1"/>
</dbReference>
<evidence type="ECO:0000313" key="3">
    <source>
        <dbReference type="Proteomes" id="UP001458415"/>
    </source>
</evidence>
<dbReference type="Pfam" id="PF13263">
    <property type="entry name" value="PHP_C"/>
    <property type="match status" value="1"/>
</dbReference>
<dbReference type="Gene3D" id="3.20.20.140">
    <property type="entry name" value="Metal-dependent hydrolases"/>
    <property type="match status" value="1"/>
</dbReference>
<dbReference type="Proteomes" id="UP001458415">
    <property type="component" value="Unassembled WGS sequence"/>
</dbReference>
<dbReference type="EMBL" id="JBEPCU010000515">
    <property type="protein sequence ID" value="MER6980254.1"/>
    <property type="molecule type" value="Genomic_DNA"/>
</dbReference>
<accession>A0ABV1W7T2</accession>